<proteinExistence type="predicted"/>
<name>A0AAD4XJN5_9MAGN</name>
<dbReference type="Proteomes" id="UP001202328">
    <property type="component" value="Unassembled WGS sequence"/>
</dbReference>
<dbReference type="PANTHER" id="PTHR33427:SF1">
    <property type="entry name" value="F6A14.21 PROTEIN"/>
    <property type="match status" value="1"/>
</dbReference>
<dbReference type="PANTHER" id="PTHR33427">
    <property type="entry name" value="HNH ENDONUCLEASE"/>
    <property type="match status" value="1"/>
</dbReference>
<dbReference type="AlphaFoldDB" id="A0AAD4XJN5"/>
<evidence type="ECO:0000256" key="1">
    <source>
        <dbReference type="SAM" id="MobiDB-lite"/>
    </source>
</evidence>
<keyword evidence="3" id="KW-1185">Reference proteome</keyword>
<feature type="compositionally biased region" description="Low complexity" evidence="1">
    <location>
        <begin position="1"/>
        <end position="13"/>
    </location>
</feature>
<evidence type="ECO:0000313" key="2">
    <source>
        <dbReference type="EMBL" id="KAI3919094.1"/>
    </source>
</evidence>
<dbReference type="EMBL" id="JAJJMB010008936">
    <property type="protein sequence ID" value="KAI3919094.1"/>
    <property type="molecule type" value="Genomic_DNA"/>
</dbReference>
<gene>
    <name evidence="2" type="ORF">MKW98_016647</name>
</gene>
<evidence type="ECO:0000313" key="3">
    <source>
        <dbReference type="Proteomes" id="UP001202328"/>
    </source>
</evidence>
<accession>A0AAD4XJN5</accession>
<protein>
    <recommendedName>
        <fullName evidence="4">HNH endonuclease</fullName>
    </recommendedName>
</protein>
<feature type="region of interest" description="Disordered" evidence="1">
    <location>
        <begin position="1"/>
        <end position="21"/>
    </location>
</feature>
<comment type="caution">
    <text evidence="2">The sequence shown here is derived from an EMBL/GenBank/DDBJ whole genome shotgun (WGS) entry which is preliminary data.</text>
</comment>
<sequence>MTSNSSTPNTSPTESDNKQEKPRFFDAEAKSLCWAKADLLIGRHPDRWRRDAVGNIICKRFDNCEACLCYKYDQILPLSKGGEFTAENCQILQSRVYRYKSDEDNLDKSQLKRFSSDDANVLTDRELDTIEVAVYGDVIRPGN</sequence>
<evidence type="ECO:0008006" key="4">
    <source>
        <dbReference type="Google" id="ProtNLM"/>
    </source>
</evidence>
<organism evidence="2 3">
    <name type="scientific">Papaver atlanticum</name>
    <dbReference type="NCBI Taxonomy" id="357466"/>
    <lineage>
        <taxon>Eukaryota</taxon>
        <taxon>Viridiplantae</taxon>
        <taxon>Streptophyta</taxon>
        <taxon>Embryophyta</taxon>
        <taxon>Tracheophyta</taxon>
        <taxon>Spermatophyta</taxon>
        <taxon>Magnoliopsida</taxon>
        <taxon>Ranunculales</taxon>
        <taxon>Papaveraceae</taxon>
        <taxon>Papaveroideae</taxon>
        <taxon>Papaver</taxon>
    </lineage>
</organism>
<reference evidence="2" key="1">
    <citation type="submission" date="2022-04" db="EMBL/GenBank/DDBJ databases">
        <title>A functionally conserved STORR gene fusion in Papaver species that diverged 16.8 million years ago.</title>
        <authorList>
            <person name="Catania T."/>
        </authorList>
    </citation>
    <scope>NUCLEOTIDE SEQUENCE</scope>
    <source>
        <strain evidence="2">S-188037</strain>
    </source>
</reference>